<dbReference type="SUPFAM" id="SSF52058">
    <property type="entry name" value="L domain-like"/>
    <property type="match status" value="4"/>
</dbReference>
<evidence type="ECO:0000256" key="3">
    <source>
        <dbReference type="ARBA" id="ARBA00022475"/>
    </source>
</evidence>
<dbReference type="Pfam" id="PF13855">
    <property type="entry name" value="LRR_8"/>
    <property type="match status" value="3"/>
</dbReference>
<dbReference type="InterPro" id="IPR055414">
    <property type="entry name" value="LRR_R13L4/SHOC2-like"/>
</dbReference>
<sequence>MPGVPLVILKSWFCFNNSFSGVIPDIFANATKLRSLDISNNQLEGKFPKSLINCKHLQTNSKTGSLPSLHVLILRSNESYGPLYHRHMSIGFQSLRVIDTSHNDFIGNLPSKYFSNWREMNTLTKEKDDGNVPRSTQFQRQKCSSFLDNPGLYGFEDICGRSHVPNPTPKQPEEVSESEEQMFNWIAAGIAYGPDLLCGLVIGCIFTSHNQEWFAENFGRRNLKVTTIAHMMTRSHCYCFYGIFTIYFSLLIHTLASAPLNLCQHDQRDALLEFRDEFVIDEFDPSRWNKSSDCCLWKHVKCDDKYGQVISLDLHDTFLNSSLKINSSLFRLQYLRHLNLSSCNLQGKIPSSLGNLSHLTVVDLSFNELVEMIPSSLGNLSSLTFLDLSSNELLYQNTLSGNIPILLANLTKLSDISLYYNNFSSTLPSDMSGFHYLEYFLVSENSLHGPFPKSLFSSPSLQLVDLEGNHFTGPIEFANTSSSELQYLGLSRNGFDGPIPESISVFLNLVELDLTYNNFTGSLPKSISKLTSLTDLKLSNNKLKGEVPSFVWRFSTMILSHNLFSSFENSSQETLIQMLDLSSNSFEGPFPQWICKLKRLSLLDLSNNLFNGSIPPCLRNSIVSLTELNLSNNSFSGTVPHIFGDATKLESLDVSHNQLHGKFPKSLINCTALQFVNMESNKIKDKFPSWLGSLPFLHVLILKSNEFYGPLYHRHMTMGFQSLRVIDVSHNDFTGTLAPHYFSTWREMSIFTEGAYMANLLRYYSSDLLNYRSMEMVNKGVDTRFQRIRRDFRAIDFSGNRIYGKIPESLCLLKELRLLNLSGNAFSNNIPRFLANLTKLEALDLSSNKLSGEIPQDLGELSFLSYMNFSHNLLQGPLPRGTQFQRQECSSFLGNPGLYGLEDICQESHSSNPTSRQRKESSESEERMFSWVAAAIAYGPGVFCGLVVGHIFFTSHSQEWFIAKRDIMTRSHCYCFSGIIISLLIHTLASPPLHFCLPDQRDALLEFKDEFPTDESDPIPWNKSSSTDCCFWKGVTCDDRSGQVISLNLFDTLLNGSLKTNSSLFRLQYLRHLNFSYSYLQGEIPSSLGNLSRLTLVDLSHNDLLIGEIPSSIGNLSYLFYLQLSTNSLVGQVPASIGNLNKLQVMSLGQNNLNGTIPISFTNLTKLYHISLRSNNFTSTLPSDMSGFHSLEHFDVSNNSFFGPFPKSLFSISSLQTVSLETNHFTGPIEFPNTSFSPSLAKLEDLFLASNKFDGLIPQSISKFLNLQTLYLQNNNFTGTIPRSISKLANLYVLDLSNNMLEGEVPSCLWRLTTVTLSRNFFSSFENPLQETLIQALDLNSNSFRGPFPSWICKTRGLSFLDLSNNLFNGSFPPCLRNSIDSLTDLILRNNSFSGTLPDMFANATELRSFDVSRNQLEGILPKSLINCKAIQLVNVESKDVFPSWLGSLPSLHVLILRSNEFYGPLYHLNVSVGFQSLRVIDISHNGFTGTLPPHWFSNWREMTKMREEDDPYMADIINDSVFYLPRGTQFQRQSCSSFSDNSRLFGLEEICGKNHGSLPATQQPEEVLDSEEQLFNWVAAAIAYGPGLFCGLVIGHIFTSCYHKSWSKKTQSHHK</sequence>
<dbReference type="Proteomes" id="UP000824890">
    <property type="component" value="Unassembled WGS sequence"/>
</dbReference>
<gene>
    <name evidence="15" type="ORF">HID58_027072</name>
</gene>
<dbReference type="EMBL" id="JAGKQM010000007">
    <property type="protein sequence ID" value="KAH0919412.1"/>
    <property type="molecule type" value="Genomic_DNA"/>
</dbReference>
<feature type="transmembrane region" description="Helical" evidence="12">
    <location>
        <begin position="928"/>
        <end position="953"/>
    </location>
</feature>
<comment type="subcellular location">
    <subcellularLocation>
        <location evidence="1">Cell membrane</location>
        <topology evidence="1">Single-pass type I membrane protein</topology>
    </subcellularLocation>
</comment>
<dbReference type="SUPFAM" id="SSF52047">
    <property type="entry name" value="RNI-like"/>
    <property type="match status" value="1"/>
</dbReference>
<keyword evidence="5 12" id="KW-0812">Transmembrane</keyword>
<feature type="domain" description="Leucine-rich repeat-containing N-terminal plant-type" evidence="13">
    <location>
        <begin position="266"/>
        <end position="303"/>
    </location>
</feature>
<comment type="caution">
    <text evidence="15">The sequence shown here is derived from an EMBL/GenBank/DDBJ whole genome shotgun (WGS) entry which is preliminary data.</text>
</comment>
<protein>
    <recommendedName>
        <fullName evidence="17">Leucine-rich repeat-containing N-terminal plant-type domain-containing protein</fullName>
    </recommendedName>
</protein>
<dbReference type="Gene3D" id="3.80.10.10">
    <property type="entry name" value="Ribonuclease Inhibitor"/>
    <property type="match status" value="6"/>
</dbReference>
<evidence type="ECO:0000256" key="8">
    <source>
        <dbReference type="ARBA" id="ARBA00022989"/>
    </source>
</evidence>
<dbReference type="PANTHER" id="PTHR48061">
    <property type="entry name" value="LEUCINE-RICH REPEAT RECEPTOR PROTEIN KINASE EMS1-LIKE-RELATED"/>
    <property type="match status" value="1"/>
</dbReference>
<evidence type="ECO:0008006" key="17">
    <source>
        <dbReference type="Google" id="ProtNLM"/>
    </source>
</evidence>
<feature type="domain" description="Leucine-rich repeat-containing N-terminal plant-type" evidence="13">
    <location>
        <begin position="998"/>
        <end position="1038"/>
    </location>
</feature>
<evidence type="ECO:0000256" key="9">
    <source>
        <dbReference type="ARBA" id="ARBA00023136"/>
    </source>
</evidence>
<evidence type="ECO:0000256" key="11">
    <source>
        <dbReference type="ARBA" id="ARBA00023180"/>
    </source>
</evidence>
<keyword evidence="7" id="KW-0677">Repeat</keyword>
<evidence type="ECO:0000256" key="7">
    <source>
        <dbReference type="ARBA" id="ARBA00022737"/>
    </source>
</evidence>
<dbReference type="PRINTS" id="PR00019">
    <property type="entry name" value="LEURICHRPT"/>
</dbReference>
<feature type="transmembrane region" description="Helical" evidence="12">
    <location>
        <begin position="973"/>
        <end position="993"/>
    </location>
</feature>
<feature type="domain" description="Disease resistance R13L4/SHOC-2-like LRR" evidence="14">
    <location>
        <begin position="1113"/>
        <end position="1299"/>
    </location>
</feature>
<comment type="similarity">
    <text evidence="2">Belongs to the RLP family.</text>
</comment>
<keyword evidence="3" id="KW-1003">Cell membrane</keyword>
<dbReference type="InterPro" id="IPR001611">
    <property type="entry name" value="Leu-rich_rpt"/>
</dbReference>
<dbReference type="PANTHER" id="PTHR48061:SF46">
    <property type="entry name" value="LEUCINE-RICH REPEAT-CONTAINING N-TERMINAL PLANT-TYPE DOMAIN-CONTAINING PROTEIN"/>
    <property type="match status" value="1"/>
</dbReference>
<dbReference type="Pfam" id="PF00560">
    <property type="entry name" value="LRR_1"/>
    <property type="match status" value="9"/>
</dbReference>
<keyword evidence="6" id="KW-0732">Signal</keyword>
<dbReference type="Pfam" id="PF23598">
    <property type="entry name" value="LRR_14"/>
    <property type="match status" value="1"/>
</dbReference>
<keyword evidence="11" id="KW-0325">Glycoprotein</keyword>
<evidence type="ECO:0000256" key="12">
    <source>
        <dbReference type="SAM" id="Phobius"/>
    </source>
</evidence>
<dbReference type="SMART" id="SM00365">
    <property type="entry name" value="LRR_SD22"/>
    <property type="match status" value="6"/>
</dbReference>
<evidence type="ECO:0000259" key="13">
    <source>
        <dbReference type="Pfam" id="PF08263"/>
    </source>
</evidence>
<dbReference type="InterPro" id="IPR013210">
    <property type="entry name" value="LRR_N_plant-typ"/>
</dbReference>
<keyword evidence="8 12" id="KW-1133">Transmembrane helix</keyword>
<dbReference type="SMART" id="SM00369">
    <property type="entry name" value="LRR_TYP"/>
    <property type="match status" value="16"/>
</dbReference>
<organism evidence="15 16">
    <name type="scientific">Brassica napus</name>
    <name type="common">Rape</name>
    <dbReference type="NCBI Taxonomy" id="3708"/>
    <lineage>
        <taxon>Eukaryota</taxon>
        <taxon>Viridiplantae</taxon>
        <taxon>Streptophyta</taxon>
        <taxon>Embryophyta</taxon>
        <taxon>Tracheophyta</taxon>
        <taxon>Spermatophyta</taxon>
        <taxon>Magnoliopsida</taxon>
        <taxon>eudicotyledons</taxon>
        <taxon>Gunneridae</taxon>
        <taxon>Pentapetalae</taxon>
        <taxon>rosids</taxon>
        <taxon>malvids</taxon>
        <taxon>Brassicales</taxon>
        <taxon>Brassicaceae</taxon>
        <taxon>Brassiceae</taxon>
        <taxon>Brassica</taxon>
    </lineage>
</organism>
<evidence type="ECO:0000259" key="14">
    <source>
        <dbReference type="Pfam" id="PF23598"/>
    </source>
</evidence>
<dbReference type="InterPro" id="IPR003591">
    <property type="entry name" value="Leu-rich_rpt_typical-subtyp"/>
</dbReference>
<feature type="transmembrane region" description="Helical" evidence="12">
    <location>
        <begin position="1575"/>
        <end position="1600"/>
    </location>
</feature>
<evidence type="ECO:0000256" key="10">
    <source>
        <dbReference type="ARBA" id="ARBA00023170"/>
    </source>
</evidence>
<dbReference type="InterPro" id="IPR046956">
    <property type="entry name" value="RLP23-like"/>
</dbReference>
<evidence type="ECO:0000313" key="15">
    <source>
        <dbReference type="EMBL" id="KAH0919412.1"/>
    </source>
</evidence>
<evidence type="ECO:0000256" key="5">
    <source>
        <dbReference type="ARBA" id="ARBA00022692"/>
    </source>
</evidence>
<name>A0ABQ8CQR0_BRANA</name>
<keyword evidence="9 12" id="KW-0472">Membrane</keyword>
<proteinExistence type="inferred from homology"/>
<evidence type="ECO:0000256" key="6">
    <source>
        <dbReference type="ARBA" id="ARBA00022729"/>
    </source>
</evidence>
<keyword evidence="4" id="KW-0433">Leucine-rich repeat</keyword>
<evidence type="ECO:0000256" key="2">
    <source>
        <dbReference type="ARBA" id="ARBA00009592"/>
    </source>
</evidence>
<evidence type="ECO:0000256" key="1">
    <source>
        <dbReference type="ARBA" id="ARBA00004251"/>
    </source>
</evidence>
<dbReference type="InterPro" id="IPR032675">
    <property type="entry name" value="LRR_dom_sf"/>
</dbReference>
<keyword evidence="16" id="KW-1185">Reference proteome</keyword>
<accession>A0ABQ8CQR0</accession>
<reference evidence="15 16" key="1">
    <citation type="submission" date="2021-05" db="EMBL/GenBank/DDBJ databases">
        <title>Genome Assembly of Synthetic Allotetraploid Brassica napus Reveals Homoeologous Exchanges between Subgenomes.</title>
        <authorList>
            <person name="Davis J.T."/>
        </authorList>
    </citation>
    <scope>NUCLEOTIDE SEQUENCE [LARGE SCALE GENOMIC DNA]</scope>
    <source>
        <strain evidence="16">cv. Da-Ae</strain>
        <tissue evidence="15">Seedling</tissue>
    </source>
</reference>
<keyword evidence="10" id="KW-0675">Receptor</keyword>
<evidence type="ECO:0000256" key="4">
    <source>
        <dbReference type="ARBA" id="ARBA00022614"/>
    </source>
</evidence>
<dbReference type="Pfam" id="PF08263">
    <property type="entry name" value="LRRNT_2"/>
    <property type="match status" value="2"/>
</dbReference>
<evidence type="ECO:0000313" key="16">
    <source>
        <dbReference type="Proteomes" id="UP000824890"/>
    </source>
</evidence>